<dbReference type="OrthoDB" id="2309723at2759"/>
<evidence type="ECO:0008006" key="8">
    <source>
        <dbReference type="Google" id="ProtNLM"/>
    </source>
</evidence>
<protein>
    <recommendedName>
        <fullName evidence="8">Transcription factor domain-containing protein</fullName>
    </recommendedName>
</protein>
<reference evidence="6 7" key="1">
    <citation type="submission" date="2014-06" db="EMBL/GenBank/DDBJ databases">
        <title>The Genome of the Aflatoxigenic Filamentous Fungus Aspergillus nomius.</title>
        <authorList>
            <person name="Moore M.G."/>
            <person name="Shannon B.M."/>
            <person name="Brian M.M."/>
        </authorList>
    </citation>
    <scope>NUCLEOTIDE SEQUENCE [LARGE SCALE GENOMIC DNA]</scope>
    <source>
        <strain evidence="6 7">NRRL 13137</strain>
    </source>
</reference>
<keyword evidence="2" id="KW-0479">Metal-binding</keyword>
<dbReference type="InterPro" id="IPR050815">
    <property type="entry name" value="TF_fung"/>
</dbReference>
<keyword evidence="3" id="KW-0805">Transcription regulation</keyword>
<organism evidence="6 7">
    <name type="scientific">Aspergillus nomiae NRRL (strain ATCC 15546 / NRRL 13137 / CBS 260.88 / M93)</name>
    <dbReference type="NCBI Taxonomy" id="1509407"/>
    <lineage>
        <taxon>Eukaryota</taxon>
        <taxon>Fungi</taxon>
        <taxon>Dikarya</taxon>
        <taxon>Ascomycota</taxon>
        <taxon>Pezizomycotina</taxon>
        <taxon>Eurotiomycetes</taxon>
        <taxon>Eurotiomycetidae</taxon>
        <taxon>Eurotiales</taxon>
        <taxon>Aspergillaceae</taxon>
        <taxon>Aspergillus</taxon>
        <taxon>Aspergillus subgen. Circumdati</taxon>
    </lineage>
</organism>
<dbReference type="RefSeq" id="XP_015404734.1">
    <property type="nucleotide sequence ID" value="XM_015553257.1"/>
</dbReference>
<evidence type="ECO:0000313" key="7">
    <source>
        <dbReference type="Proteomes" id="UP000037505"/>
    </source>
</evidence>
<accession>A0A0L1IW70</accession>
<dbReference type="PANTHER" id="PTHR47338:SF27">
    <property type="entry name" value="ZN(II)2CYS6 TRANSCRIPTION FACTOR (EUROFUNG)"/>
    <property type="match status" value="1"/>
</dbReference>
<dbReference type="GO" id="GO:0000981">
    <property type="term" value="F:DNA-binding transcription factor activity, RNA polymerase II-specific"/>
    <property type="evidence" value="ECO:0007669"/>
    <property type="project" value="InterPro"/>
</dbReference>
<keyword evidence="4" id="KW-0804">Transcription</keyword>
<gene>
    <name evidence="6" type="ORF">ANOM_008001</name>
</gene>
<evidence type="ECO:0000313" key="6">
    <source>
        <dbReference type="EMBL" id="KNG83811.1"/>
    </source>
</evidence>
<name>A0A0L1IW70_ASPN3</name>
<dbReference type="GO" id="GO:0046872">
    <property type="term" value="F:metal ion binding"/>
    <property type="evidence" value="ECO:0007669"/>
    <property type="project" value="UniProtKB-KW"/>
</dbReference>
<evidence type="ECO:0000256" key="3">
    <source>
        <dbReference type="ARBA" id="ARBA00023015"/>
    </source>
</evidence>
<evidence type="ECO:0000256" key="5">
    <source>
        <dbReference type="ARBA" id="ARBA00023242"/>
    </source>
</evidence>
<comment type="subcellular location">
    <subcellularLocation>
        <location evidence="1">Nucleus</location>
    </subcellularLocation>
</comment>
<dbReference type="PANTHER" id="PTHR47338">
    <property type="entry name" value="ZN(II)2CYS6 TRANSCRIPTION FACTOR (EUROFUNG)-RELATED"/>
    <property type="match status" value="1"/>
</dbReference>
<dbReference type="AlphaFoldDB" id="A0A0L1IW70"/>
<evidence type="ECO:0000256" key="4">
    <source>
        <dbReference type="ARBA" id="ARBA00023163"/>
    </source>
</evidence>
<evidence type="ECO:0000256" key="2">
    <source>
        <dbReference type="ARBA" id="ARBA00022723"/>
    </source>
</evidence>
<evidence type="ECO:0000256" key="1">
    <source>
        <dbReference type="ARBA" id="ARBA00004123"/>
    </source>
</evidence>
<sequence>LSEPSLSRLHIPEKRYFGVPASLLPILIDLYYTHLYNASLLLYRPSLTRALELDTIRTDVLLSICALASRFYTDSKGAAVLLDSHFDREWAEAAGRMALREVESPKSENVVVFLNLALFWYSHGQFRRSNMLTACTRLFNSQLGCASNTAWVLGVPPDEKSNGSSLDSEMQRRRFWACYLQCSFQADTLFPKIPTEGMLNIRLPCSESEFQLGNPQSSITLKDVESTQSIYAELIRAMALWSSVVLLIKQTGLSLASRLAEMQTLDGRIHEAWSKLDPCFHLECTRMEAVPSHELPKLLLLHVIYHQCLCSLHSSIVPLFSWSPCEGVFAYAQQLSAQTAFEHANSVSALLRASLELDWDCRRMPSFIGYAAYSACAILTPFIWCSQPNVRQRAVSSILASLKTLQILGNHWAFLGVLGRFACGLYKVHASDPFPLAARLSILTHNSIIISDQGSTAQGTDDIGDLGLDNANSRESGPAEENLAGFIAQISSEVGGAGCELPITINPFLHLEAVGSSLLDGSFNQPMIGSDMAQIGHIEDCILELLRHEGLLQQGAS</sequence>
<comment type="caution">
    <text evidence="6">The sequence shown here is derived from an EMBL/GenBank/DDBJ whole genome shotgun (WGS) entry which is preliminary data.</text>
</comment>
<keyword evidence="5" id="KW-0539">Nucleus</keyword>
<dbReference type="Proteomes" id="UP000037505">
    <property type="component" value="Unassembled WGS sequence"/>
</dbReference>
<feature type="non-terminal residue" evidence="6">
    <location>
        <position position="1"/>
    </location>
</feature>
<dbReference type="EMBL" id="JNOM01000245">
    <property type="protein sequence ID" value="KNG83811.1"/>
    <property type="molecule type" value="Genomic_DNA"/>
</dbReference>
<keyword evidence="7" id="KW-1185">Reference proteome</keyword>
<dbReference type="GO" id="GO:0005634">
    <property type="term" value="C:nucleus"/>
    <property type="evidence" value="ECO:0007669"/>
    <property type="project" value="UniProtKB-SubCell"/>
</dbReference>
<proteinExistence type="predicted"/>
<dbReference type="STRING" id="1509407.A0A0L1IW70"/>
<dbReference type="GeneID" id="26809805"/>
<dbReference type="CDD" id="cd12148">
    <property type="entry name" value="fungal_TF_MHR"/>
    <property type="match status" value="1"/>
</dbReference>